<feature type="binding site" evidence="9">
    <location>
        <position position="191"/>
    </location>
    <ligand>
        <name>Zn(2+)</name>
        <dbReference type="ChEBI" id="CHEBI:29105"/>
    </ligand>
</feature>
<comment type="catalytic activity">
    <reaction evidence="9">
        <text>7-phospho-2-dehydro-3-deoxy-D-arabino-heptonate = 3-dehydroquinate + phosphate</text>
        <dbReference type="Rhea" id="RHEA:21968"/>
        <dbReference type="ChEBI" id="CHEBI:32364"/>
        <dbReference type="ChEBI" id="CHEBI:43474"/>
        <dbReference type="ChEBI" id="CHEBI:58394"/>
        <dbReference type="EC" id="4.2.3.4"/>
    </reaction>
</comment>
<dbReference type="PIRSF" id="PIRSF001455">
    <property type="entry name" value="DHQ_synth"/>
    <property type="match status" value="1"/>
</dbReference>
<comment type="pathway">
    <text evidence="9">Metabolic intermediate biosynthesis; chorismate biosynthesis; chorismate from D-erythrose 4-phosphate and phosphoenolpyruvate: step 2/7.</text>
</comment>
<protein>
    <recommendedName>
        <fullName evidence="9 10">3-dehydroquinate synthase</fullName>
        <shortName evidence="9">DHQS</shortName>
        <ecNumber evidence="9 10">4.2.3.4</ecNumber>
    </recommendedName>
</protein>
<keyword evidence="7 9" id="KW-0456">Lyase</keyword>
<evidence type="ECO:0000259" key="11">
    <source>
        <dbReference type="Pfam" id="PF01761"/>
    </source>
</evidence>
<dbReference type="InterPro" id="IPR056179">
    <property type="entry name" value="DHQS_C"/>
</dbReference>
<comment type="caution">
    <text evidence="9">Lacks conserved residue(s) required for the propagation of feature annotation.</text>
</comment>
<keyword evidence="4 9" id="KW-0547">Nucleotide-binding</keyword>
<dbReference type="KEGG" id="pri:PRIO_1107"/>
<comment type="cofactor">
    <cofactor evidence="1 9">
        <name>NAD(+)</name>
        <dbReference type="ChEBI" id="CHEBI:57540"/>
    </cofactor>
</comment>
<evidence type="ECO:0000313" key="13">
    <source>
        <dbReference type="EMBL" id="CQR52945.1"/>
    </source>
</evidence>
<dbReference type="HAMAP" id="MF_00110">
    <property type="entry name" value="DHQ_synthase"/>
    <property type="match status" value="1"/>
</dbReference>
<dbReference type="Gene3D" id="3.40.50.1970">
    <property type="match status" value="1"/>
</dbReference>
<keyword evidence="3 9" id="KW-0479">Metal-binding</keyword>
<evidence type="ECO:0000313" key="14">
    <source>
        <dbReference type="Proteomes" id="UP000033163"/>
    </source>
</evidence>
<dbReference type="HOGENOM" id="CLU_001201_0_2_9"/>
<dbReference type="PANTHER" id="PTHR43622">
    <property type="entry name" value="3-DEHYDROQUINATE SYNTHASE"/>
    <property type="match status" value="1"/>
</dbReference>
<dbReference type="Pfam" id="PF24621">
    <property type="entry name" value="DHQS_C"/>
    <property type="match status" value="1"/>
</dbReference>
<dbReference type="InterPro" id="IPR030960">
    <property type="entry name" value="DHQS/DOIS_N"/>
</dbReference>
<dbReference type="RefSeq" id="WP_020428407.1">
    <property type="nucleotide sequence ID" value="NZ_AGBD01000622.1"/>
</dbReference>
<dbReference type="EC" id="4.2.3.4" evidence="9 10"/>
<evidence type="ECO:0000256" key="8">
    <source>
        <dbReference type="ARBA" id="ARBA00023285"/>
    </source>
</evidence>
<keyword evidence="9" id="KW-0028">Amino-acid biosynthesis</keyword>
<dbReference type="EMBL" id="LN831776">
    <property type="protein sequence ID" value="CQR52945.1"/>
    <property type="molecule type" value="Genomic_DNA"/>
</dbReference>
<comment type="subcellular location">
    <subcellularLocation>
        <location evidence="9">Cytoplasm</location>
    </subcellularLocation>
</comment>
<evidence type="ECO:0000256" key="2">
    <source>
        <dbReference type="ARBA" id="ARBA00001947"/>
    </source>
</evidence>
<dbReference type="PANTHER" id="PTHR43622:SF1">
    <property type="entry name" value="3-DEHYDROQUINATE SYNTHASE"/>
    <property type="match status" value="1"/>
</dbReference>
<comment type="cofactor">
    <cofactor evidence="9">
        <name>Co(2+)</name>
        <dbReference type="ChEBI" id="CHEBI:48828"/>
    </cofactor>
    <cofactor evidence="9">
        <name>Zn(2+)</name>
        <dbReference type="ChEBI" id="CHEBI:29105"/>
    </cofactor>
    <text evidence="9">Binds 1 divalent metal cation per subunit. Can use either Co(2+) or Zn(2+).</text>
</comment>
<dbReference type="SUPFAM" id="SSF56796">
    <property type="entry name" value="Dehydroquinate synthase-like"/>
    <property type="match status" value="1"/>
</dbReference>
<dbReference type="GO" id="GO:0000166">
    <property type="term" value="F:nucleotide binding"/>
    <property type="evidence" value="ECO:0007669"/>
    <property type="project" value="UniProtKB-KW"/>
</dbReference>
<dbReference type="STRING" id="483937.AMQ84_23920"/>
<dbReference type="GO" id="GO:0009073">
    <property type="term" value="P:aromatic amino acid family biosynthetic process"/>
    <property type="evidence" value="ECO:0007669"/>
    <property type="project" value="UniProtKB-KW"/>
</dbReference>
<evidence type="ECO:0000256" key="9">
    <source>
        <dbReference type="HAMAP-Rule" id="MF_00110"/>
    </source>
</evidence>
<dbReference type="InterPro" id="IPR050071">
    <property type="entry name" value="Dehydroquinate_synthase"/>
</dbReference>
<gene>
    <name evidence="9" type="primary">aroB</name>
    <name evidence="13" type="ORF">PRIO_1107</name>
</gene>
<feature type="binding site" evidence="9">
    <location>
        <begin position="112"/>
        <end position="116"/>
    </location>
    <ligand>
        <name>NAD(+)</name>
        <dbReference type="ChEBI" id="CHEBI:57540"/>
    </ligand>
</feature>
<evidence type="ECO:0000259" key="12">
    <source>
        <dbReference type="Pfam" id="PF24621"/>
    </source>
</evidence>
<dbReference type="GO" id="GO:0005737">
    <property type="term" value="C:cytoplasm"/>
    <property type="evidence" value="ECO:0007669"/>
    <property type="project" value="UniProtKB-SubCell"/>
</dbReference>
<evidence type="ECO:0000256" key="3">
    <source>
        <dbReference type="ARBA" id="ARBA00022723"/>
    </source>
</evidence>
<accession>A0A0E4CUW1</accession>
<dbReference type="CDD" id="cd08195">
    <property type="entry name" value="DHQS"/>
    <property type="match status" value="1"/>
</dbReference>
<keyword evidence="9" id="KW-0057">Aromatic amino acid biosynthesis</keyword>
<feature type="binding site" evidence="9">
    <location>
        <begin position="136"/>
        <end position="137"/>
    </location>
    <ligand>
        <name>NAD(+)</name>
        <dbReference type="ChEBI" id="CHEBI:57540"/>
    </ligand>
</feature>
<organism evidence="13 14">
    <name type="scientific">Paenibacillus riograndensis SBR5</name>
    <dbReference type="NCBI Taxonomy" id="1073571"/>
    <lineage>
        <taxon>Bacteria</taxon>
        <taxon>Bacillati</taxon>
        <taxon>Bacillota</taxon>
        <taxon>Bacilli</taxon>
        <taxon>Bacillales</taxon>
        <taxon>Paenibacillaceae</taxon>
        <taxon>Paenibacillus</taxon>
        <taxon>Paenibacillus sonchi group</taxon>
    </lineage>
</organism>
<dbReference type="GO" id="GO:0008652">
    <property type="term" value="P:amino acid biosynthetic process"/>
    <property type="evidence" value="ECO:0007669"/>
    <property type="project" value="UniProtKB-KW"/>
</dbReference>
<name>A0A0E4CUW1_9BACL</name>
<dbReference type="AlphaFoldDB" id="A0A0E4CUW1"/>
<dbReference type="Gene3D" id="1.20.1090.10">
    <property type="entry name" value="Dehydroquinate synthase-like - alpha domain"/>
    <property type="match status" value="1"/>
</dbReference>
<evidence type="ECO:0000256" key="6">
    <source>
        <dbReference type="ARBA" id="ARBA00023027"/>
    </source>
</evidence>
<feature type="binding site" evidence="9">
    <location>
        <position position="276"/>
    </location>
    <ligand>
        <name>Zn(2+)</name>
        <dbReference type="ChEBI" id="CHEBI:29105"/>
    </ligand>
</feature>
<evidence type="ECO:0000256" key="4">
    <source>
        <dbReference type="ARBA" id="ARBA00022741"/>
    </source>
</evidence>
<dbReference type="Proteomes" id="UP000033163">
    <property type="component" value="Chromosome I"/>
</dbReference>
<dbReference type="InterPro" id="IPR030963">
    <property type="entry name" value="DHQ_synth_fam"/>
</dbReference>
<dbReference type="InterPro" id="IPR016037">
    <property type="entry name" value="DHQ_synth_AroB"/>
</dbReference>
<keyword evidence="9" id="KW-0963">Cytoplasm</keyword>
<dbReference type="PATRIC" id="fig|1073571.4.peg.1139"/>
<dbReference type="FunFam" id="3.40.50.1970:FF:000007">
    <property type="entry name" value="Pentafunctional AROM polypeptide"/>
    <property type="match status" value="1"/>
</dbReference>
<evidence type="ECO:0000256" key="7">
    <source>
        <dbReference type="ARBA" id="ARBA00023239"/>
    </source>
</evidence>
<sequence length="380" mass="41386">MSRTFQVMLKKVVDDSYAIEIGEQLFDSLIADLQQGLVPNVSKYAIITDSTVEPLYGRPLLERLRQNGFAAELFSFPAGEASKTRETKALLEDQLLSRAYGRDSCIIAVGGGAVTDLAGFLAGTFGRGVPSLNYATTLLAAADASVGGKTGVNTPVATNLIGLFHQPRKVYIDLAAWRTLPAREFRSGLAETIRHACLGDADFFSYLEENMGKVISDRGQLVLDAGVCEHIALANCRIKYEVVEQDERESNLRQILNLGHTAGRALEALSGYTLLHGEAVAIGLVVQAKLGVKRGYMTEDQAERLIALLKKAGLPTEMPASIPNRQLVDKMYTDKKVRSGRIRFVFQDGIGAMKRFADGSYSIPVEEADILAALEEMPRV</sequence>
<comment type="cofactor">
    <cofactor evidence="2">
        <name>Zn(2+)</name>
        <dbReference type="ChEBI" id="CHEBI:29105"/>
    </cofactor>
</comment>
<dbReference type="GO" id="GO:0046872">
    <property type="term" value="F:metal ion binding"/>
    <property type="evidence" value="ECO:0007669"/>
    <property type="project" value="UniProtKB-KW"/>
</dbReference>
<proteinExistence type="inferred from homology"/>
<feature type="binding site" evidence="9">
    <location>
        <position position="260"/>
    </location>
    <ligand>
        <name>Zn(2+)</name>
        <dbReference type="ChEBI" id="CHEBI:29105"/>
    </ligand>
</feature>
<feature type="domain" description="3-dehydroquinate synthase C-terminal" evidence="12">
    <location>
        <begin position="188"/>
        <end position="337"/>
    </location>
</feature>
<comment type="similarity">
    <text evidence="9">Belongs to the sugar phosphate cyclases superfamily. Dehydroquinate synthase family.</text>
</comment>
<feature type="domain" description="3-dehydroquinate synthase N-terminal" evidence="11">
    <location>
        <begin position="75"/>
        <end position="186"/>
    </location>
</feature>
<dbReference type="Pfam" id="PF01761">
    <property type="entry name" value="DHQ_synthase"/>
    <property type="match status" value="1"/>
</dbReference>
<reference evidence="14" key="1">
    <citation type="submission" date="2015-03" db="EMBL/GenBank/DDBJ databases">
        <authorList>
            <person name="Wibberg D."/>
        </authorList>
    </citation>
    <scope>NUCLEOTIDE SEQUENCE [LARGE SCALE GENOMIC DNA]</scope>
</reference>
<keyword evidence="6 9" id="KW-0520">NAD</keyword>
<evidence type="ECO:0000256" key="5">
    <source>
        <dbReference type="ARBA" id="ARBA00022833"/>
    </source>
</evidence>
<evidence type="ECO:0000256" key="1">
    <source>
        <dbReference type="ARBA" id="ARBA00001911"/>
    </source>
</evidence>
<dbReference type="GO" id="GO:0009423">
    <property type="term" value="P:chorismate biosynthetic process"/>
    <property type="evidence" value="ECO:0007669"/>
    <property type="project" value="UniProtKB-UniRule"/>
</dbReference>
<dbReference type="NCBIfam" id="TIGR01357">
    <property type="entry name" value="aroB"/>
    <property type="match status" value="1"/>
</dbReference>
<keyword evidence="5 9" id="KW-0862">Zinc</keyword>
<dbReference type="UniPathway" id="UPA00053">
    <property type="reaction ID" value="UER00085"/>
</dbReference>
<evidence type="ECO:0000256" key="10">
    <source>
        <dbReference type="NCBIfam" id="TIGR01357"/>
    </source>
</evidence>
<dbReference type="GO" id="GO:0003856">
    <property type="term" value="F:3-dehydroquinate synthase activity"/>
    <property type="evidence" value="ECO:0007669"/>
    <property type="project" value="UniProtKB-UniRule"/>
</dbReference>
<comment type="function">
    <text evidence="9">Catalyzes the conversion of 3-deoxy-D-arabino-heptulosonate 7-phosphate (DAHP) to dehydroquinate (DHQ).</text>
</comment>
<feature type="binding site" evidence="9">
    <location>
        <position position="149"/>
    </location>
    <ligand>
        <name>NAD(+)</name>
        <dbReference type="ChEBI" id="CHEBI:57540"/>
    </ligand>
</feature>
<keyword evidence="8 9" id="KW-0170">Cobalt</keyword>